<dbReference type="PANTHER" id="PTHR12931">
    <property type="entry name" value="UBIQUITIN THIOLESTERASE PROTEIN OTUB"/>
    <property type="match status" value="1"/>
</dbReference>
<dbReference type="InterPro" id="IPR038765">
    <property type="entry name" value="Papain-like_cys_pep_sf"/>
</dbReference>
<dbReference type="eggNOG" id="KOG3991">
    <property type="taxonomic scope" value="Eukaryota"/>
</dbReference>
<gene>
    <name evidence="2" type="ORF">VOLCADRAFT_99655</name>
</gene>
<feature type="compositionally biased region" description="Low complexity" evidence="1">
    <location>
        <begin position="562"/>
        <end position="580"/>
    </location>
</feature>
<feature type="compositionally biased region" description="Low complexity" evidence="1">
    <location>
        <begin position="988"/>
        <end position="1000"/>
    </location>
</feature>
<evidence type="ECO:0000313" key="2">
    <source>
        <dbReference type="EMBL" id="EFJ40554.1"/>
    </source>
</evidence>
<reference evidence="2 3" key="1">
    <citation type="journal article" date="2010" name="Science">
        <title>Genomic analysis of organismal complexity in the multicellular green alga Volvox carteri.</title>
        <authorList>
            <person name="Prochnik S.E."/>
            <person name="Umen J."/>
            <person name="Nedelcu A.M."/>
            <person name="Hallmann A."/>
            <person name="Miller S.M."/>
            <person name="Nishii I."/>
            <person name="Ferris P."/>
            <person name="Kuo A."/>
            <person name="Mitros T."/>
            <person name="Fritz-Laylin L.K."/>
            <person name="Hellsten U."/>
            <person name="Chapman J."/>
            <person name="Simakov O."/>
            <person name="Rensing S.A."/>
            <person name="Terry A."/>
            <person name="Pangilinan J."/>
            <person name="Kapitonov V."/>
            <person name="Jurka J."/>
            <person name="Salamov A."/>
            <person name="Shapiro H."/>
            <person name="Schmutz J."/>
            <person name="Grimwood J."/>
            <person name="Lindquist E."/>
            <person name="Lucas S."/>
            <person name="Grigoriev I.V."/>
            <person name="Schmitt R."/>
            <person name="Kirk D."/>
            <person name="Rokhsar D.S."/>
        </authorList>
    </citation>
    <scope>NUCLEOTIDE SEQUENCE [LARGE SCALE GENOMIC DNA]</scope>
    <source>
        <strain evidence="3">f. Nagariensis / Eve</strain>
    </source>
</reference>
<feature type="compositionally biased region" description="Low complexity" evidence="1">
    <location>
        <begin position="1031"/>
        <end position="1044"/>
    </location>
</feature>
<dbReference type="OrthoDB" id="18915at2759"/>
<feature type="region of interest" description="Disordered" evidence="1">
    <location>
        <begin position="1099"/>
        <end position="1145"/>
    </location>
</feature>
<dbReference type="GO" id="GO:0071108">
    <property type="term" value="P:protein K48-linked deubiquitination"/>
    <property type="evidence" value="ECO:0007669"/>
    <property type="project" value="TreeGrafter"/>
</dbReference>
<sequence length="1319" mass="135121">MAGGWWFSVWQVYFGNQRPKLFWGGIQEIRVQHVEKLLNFHDESMLERTCVQVSSQSVPLCQADVLAAAGRVDLRGLYERLANIVDLRGRRRLSQSTDRLVRELVTLSHAALGACTALTKLMVGDTGFRGGSDRELDSYIRREVDNLVSLLDQATQRYEATPLMMMAVLVEGGFAGIIAAMLQLSVPAAAVSRRMAAVVVVVSEACRKGGTDVGCGGASFTFIRMHLGGPGAEGAAEGSRVGIADHTQKAARAGGGAATAAAAIAVRHVPLAAFARKRSIIGQFVSVLGCLTALLPSCRAVLEAGDTSVRGGAAKSYQSYQSCQEYLRGFAESLGSGGGEVLERQRKMATRVVETQHLLLVCRGETAANSNGDNVTTRERRGSLYDGVYGVDDGMYGSEPASAATPVYSAAYHAGSGGFTAPAPVPPSADNLYGISAGGVSSAAPIGDGVSQAVQDGVAAFRQQRELQRLMQASAGAASYGRSGLAHQSQPEGLTSPHNPFVTSTMSYPWQTQTSDQQHQQQKPRLVSYPYDNMTSAAGSAVSGTSADAAASVRSQRVYSVPTTPQRPSSTSPAATAAAATAEAAASQVYNGPQPRLQAWTETSPWQQQPSPQGPGPGRQLLHQYQQTSARAGDMRPPSEPRRYMEPVAASAATSRFGPHEMDGSAAAAATYGSTTTASTWAVATTSATAPWNVAAASAAAAVGVGGVGVGGGLRVATAWSAVPGEVVRSQLLQPPQQMLVMTHTGTPTDVRHTPLMYHVALSPQDRVGIAAAAAATAAVTPGPKSATKTAAATHGSAASPASKQHLQLRSRSPGGSSSGDSRSSSVERSRSRSYSRHHGHDDRGGAGAGAGGGGGGSGSTLRSLAAESGLIPGLSSSQWYGSGGATAAGTSLAGRTATVPVTGSGNTAHQRGTGPGAAATATKAAGTAAAATSSPRELPRHSSSSSSTSGVAAALRPPGSPYRSPNDYPAAQAVSYRIPLTSPSPPASSQAYPSSPSSALKSLRRSGGGAAAAAAGAEVLRPAAAAATAAAAAGDSGSPAAMGTLHGRRRMSPHSRNVESSSSSSSSGAVVYEDDDEELQLEHLVGRYVRKLEALQDVGGVPQGGGDEGAGGGRSRSRAATPERGGRSDSGGGGGGGGGGGRSVDQVALRGGKRLLRLLRTAWFKAPDAPEPSDVTSLERLFNSSAASSEVIRFARSLTVYELVSDEAFYAPFIPGCGMDYSGMSLQWICSHHVLPMGVEVEQLQIIALCRALGITLGVLDVAGSQVGAIKHGPTGHLGPPVAWVAHLPGHYDVVYPAKQLDVAPGGALVPVLLPEGF</sequence>
<dbReference type="KEGG" id="vcn:VOLCADRAFT_99655"/>
<dbReference type="GO" id="GO:0043130">
    <property type="term" value="F:ubiquitin binding"/>
    <property type="evidence" value="ECO:0007669"/>
    <property type="project" value="TreeGrafter"/>
</dbReference>
<accession>D8UIA4</accession>
<feature type="region of interest" description="Disordered" evidence="1">
    <location>
        <begin position="778"/>
        <end position="862"/>
    </location>
</feature>
<dbReference type="InParanoid" id="D8UIA4"/>
<feature type="compositionally biased region" description="Gly residues" evidence="1">
    <location>
        <begin position="1129"/>
        <end position="1143"/>
    </location>
</feature>
<dbReference type="GO" id="GO:0005634">
    <property type="term" value="C:nucleus"/>
    <property type="evidence" value="ECO:0007669"/>
    <property type="project" value="TreeGrafter"/>
</dbReference>
<feature type="region of interest" description="Disordered" evidence="1">
    <location>
        <begin position="899"/>
        <end position="1004"/>
    </location>
</feature>
<dbReference type="EMBL" id="GL378413">
    <property type="protein sequence ID" value="EFJ40554.1"/>
    <property type="molecule type" value="Genomic_DNA"/>
</dbReference>
<dbReference type="SUPFAM" id="SSF54001">
    <property type="entry name" value="Cysteine proteinases"/>
    <property type="match status" value="1"/>
</dbReference>
<feature type="compositionally biased region" description="Gly residues" evidence="1">
    <location>
        <begin position="1102"/>
        <end position="1115"/>
    </location>
</feature>
<feature type="compositionally biased region" description="Low complexity" evidence="1">
    <location>
        <begin position="810"/>
        <end position="825"/>
    </location>
</feature>
<feature type="compositionally biased region" description="Gly residues" evidence="1">
    <location>
        <begin position="846"/>
        <end position="859"/>
    </location>
</feature>
<feature type="compositionally biased region" description="Basic and acidic residues" evidence="1">
    <location>
        <begin position="633"/>
        <end position="642"/>
    </location>
</feature>
<feature type="region of interest" description="Disordered" evidence="1">
    <location>
        <begin position="600"/>
        <end position="642"/>
    </location>
</feature>
<feature type="region of interest" description="Disordered" evidence="1">
    <location>
        <begin position="1031"/>
        <end position="1074"/>
    </location>
</feature>
<dbReference type="GO" id="GO:0004843">
    <property type="term" value="F:cysteine-type deubiquitinase activity"/>
    <property type="evidence" value="ECO:0007669"/>
    <property type="project" value="TreeGrafter"/>
</dbReference>
<keyword evidence="3" id="KW-1185">Reference proteome</keyword>
<dbReference type="CDD" id="cd22749">
    <property type="entry name" value="Otubain_C65"/>
    <property type="match status" value="1"/>
</dbReference>
<dbReference type="Proteomes" id="UP000001058">
    <property type="component" value="Unassembled WGS sequence"/>
</dbReference>
<dbReference type="RefSeq" id="XP_002958404.1">
    <property type="nucleotide sequence ID" value="XM_002958358.1"/>
</dbReference>
<feature type="compositionally biased region" description="Low complexity" evidence="1">
    <location>
        <begin position="917"/>
        <end position="933"/>
    </location>
</feature>
<feature type="region of interest" description="Disordered" evidence="1">
    <location>
        <begin position="481"/>
        <end position="523"/>
    </location>
</feature>
<feature type="region of interest" description="Disordered" evidence="1">
    <location>
        <begin position="558"/>
        <end position="580"/>
    </location>
</feature>
<evidence type="ECO:0000256" key="1">
    <source>
        <dbReference type="SAM" id="MobiDB-lite"/>
    </source>
</evidence>
<feature type="compositionally biased region" description="Low complexity" evidence="1">
    <location>
        <begin position="511"/>
        <end position="521"/>
    </location>
</feature>
<feature type="compositionally biased region" description="Polar residues" evidence="1">
    <location>
        <begin position="487"/>
        <end position="510"/>
    </location>
</feature>
<evidence type="ECO:0000313" key="3">
    <source>
        <dbReference type="Proteomes" id="UP000001058"/>
    </source>
</evidence>
<dbReference type="PANTHER" id="PTHR12931:SF15">
    <property type="entry name" value="UBIQUITIN THIOESTERASE OTUBAIN-LIKE"/>
    <property type="match status" value="1"/>
</dbReference>
<dbReference type="GeneID" id="9620972"/>
<dbReference type="InterPro" id="IPR019400">
    <property type="entry name" value="Peptidase_C65_otubain"/>
</dbReference>
<dbReference type="STRING" id="3068.D8UIA4"/>
<organism evidence="3">
    <name type="scientific">Volvox carteri f. nagariensis</name>
    <dbReference type="NCBI Taxonomy" id="3068"/>
    <lineage>
        <taxon>Eukaryota</taxon>
        <taxon>Viridiplantae</taxon>
        <taxon>Chlorophyta</taxon>
        <taxon>core chlorophytes</taxon>
        <taxon>Chlorophyceae</taxon>
        <taxon>CS clade</taxon>
        <taxon>Chlamydomonadales</taxon>
        <taxon>Volvocaceae</taxon>
        <taxon>Volvox</taxon>
    </lineage>
</organism>
<dbReference type="Gene3D" id="1.20.1300.20">
    <property type="entry name" value="Peptidase C65 Otubain, subdomain 2"/>
    <property type="match status" value="1"/>
</dbReference>
<feature type="compositionally biased region" description="Low complexity" evidence="1">
    <location>
        <begin position="778"/>
        <end position="803"/>
    </location>
</feature>
<dbReference type="Pfam" id="PF10275">
    <property type="entry name" value="Peptidase_C65"/>
    <property type="match status" value="1"/>
</dbReference>
<dbReference type="InterPro" id="IPR042467">
    <property type="entry name" value="Peptidase_C65_otubain_sub2"/>
</dbReference>
<feature type="compositionally biased region" description="Polar residues" evidence="1">
    <location>
        <begin position="900"/>
        <end position="911"/>
    </location>
</feature>
<proteinExistence type="predicted"/>
<protein>
    <submittedName>
        <fullName evidence="2">Uncharacterized protein</fullName>
    </submittedName>
</protein>
<name>D8UIA4_VOLCA</name>